<feature type="compositionally biased region" description="Basic and acidic residues" evidence="1">
    <location>
        <begin position="147"/>
        <end position="160"/>
    </location>
</feature>
<evidence type="ECO:0000256" key="2">
    <source>
        <dbReference type="SAM" id="Phobius"/>
    </source>
</evidence>
<reference evidence="4 5" key="1">
    <citation type="journal article" date="2016" name="Sci. Rep.">
        <title>Draft genome sequencing and secretome analysis of fungal phytopathogen Ascochyta rabiei provides insight into the necrotrophic effector repertoire.</title>
        <authorList>
            <person name="Verma S."/>
            <person name="Gazara R.K."/>
            <person name="Nizam S."/>
            <person name="Parween S."/>
            <person name="Chattopadhyay D."/>
            <person name="Verma P.K."/>
        </authorList>
    </citation>
    <scope>NUCLEOTIDE SEQUENCE [LARGE SCALE GENOMIC DNA]</scope>
    <source>
        <strain evidence="4 5">ArDII</strain>
    </source>
</reference>
<comment type="caution">
    <text evidence="4">The sequence shown here is derived from an EMBL/GenBank/DDBJ whole genome shotgun (WGS) entry which is preliminary data.</text>
</comment>
<feature type="region of interest" description="Disordered" evidence="1">
    <location>
        <begin position="126"/>
        <end position="160"/>
    </location>
</feature>
<feature type="transmembrane region" description="Helical" evidence="2">
    <location>
        <begin position="401"/>
        <end position="420"/>
    </location>
</feature>
<feature type="domain" description="DUF6594" evidence="3">
    <location>
        <begin position="181"/>
        <end position="439"/>
    </location>
</feature>
<feature type="compositionally biased region" description="Polar residues" evidence="1">
    <location>
        <begin position="126"/>
        <end position="138"/>
    </location>
</feature>
<keyword evidence="2" id="KW-0472">Membrane</keyword>
<dbReference type="PANTHER" id="PTHR34502">
    <property type="entry name" value="DUF6594 DOMAIN-CONTAINING PROTEIN-RELATED"/>
    <property type="match status" value="1"/>
</dbReference>
<dbReference type="EMBL" id="JYNV01000258">
    <property type="protein sequence ID" value="KZM21018.1"/>
    <property type="molecule type" value="Genomic_DNA"/>
</dbReference>
<gene>
    <name evidence="4" type="ORF">ST47_g7841</name>
</gene>
<evidence type="ECO:0000256" key="1">
    <source>
        <dbReference type="SAM" id="MobiDB-lite"/>
    </source>
</evidence>
<dbReference type="STRING" id="5454.A0A163A6U9"/>
<sequence>MAQHIGSKAQETLPVPTDASSERSYDYGKETKSYYQGGGVPNRPDSAFDEDDKVQMKVSRVLNGRQIKTWKPFTVRGKPVYNSSISDWTYRLNKDGAETKIGDAEQAVIQSPVESVRSEKTFVAGSRSSTAVDTNSKCPSKLNKATQKKEERRREKEKDAIMKRETSKTVTIPLEKYPEGYPRLAAFQSSESSFSIYRSFGYLHSRVILSMQNELHELEDNLKDLDNADLLVNKKLLTSCQKAGAKRATLLSTIGEKLVRYDEVLMKAREMNAFQRPGNRDYGSLRRWFYYKGPLIARDADFIKRREDLVTLRQGREWAGFDGWIESSIKRLPVGLAEKLFTTPELRAKTKDPKMRYYSPERIERLVGILITLIIFILLVLPVVAMYKLTSVGNRNSTIDAVGLLVVFTLLFSAAMSMLTKAKRHELFAASAAYCAVLVVFISNFSNDGNGGGIGIGA</sequence>
<name>A0A163A6U9_DIDRA</name>
<dbReference type="AlphaFoldDB" id="A0A163A6U9"/>
<feature type="transmembrane region" description="Helical" evidence="2">
    <location>
        <begin position="427"/>
        <end position="445"/>
    </location>
</feature>
<proteinExistence type="predicted"/>
<feature type="compositionally biased region" description="Basic and acidic residues" evidence="1">
    <location>
        <begin position="20"/>
        <end position="32"/>
    </location>
</feature>
<organism evidence="4 5">
    <name type="scientific">Didymella rabiei</name>
    <name type="common">Chickpea ascochyta blight fungus</name>
    <name type="synonym">Mycosphaerella rabiei</name>
    <dbReference type="NCBI Taxonomy" id="5454"/>
    <lineage>
        <taxon>Eukaryota</taxon>
        <taxon>Fungi</taxon>
        <taxon>Dikarya</taxon>
        <taxon>Ascomycota</taxon>
        <taxon>Pezizomycotina</taxon>
        <taxon>Dothideomycetes</taxon>
        <taxon>Pleosporomycetidae</taxon>
        <taxon>Pleosporales</taxon>
        <taxon>Pleosporineae</taxon>
        <taxon>Didymellaceae</taxon>
        <taxon>Ascochyta</taxon>
    </lineage>
</organism>
<keyword evidence="2" id="KW-0812">Transmembrane</keyword>
<feature type="region of interest" description="Disordered" evidence="1">
    <location>
        <begin position="1"/>
        <end position="51"/>
    </location>
</feature>
<evidence type="ECO:0000259" key="3">
    <source>
        <dbReference type="Pfam" id="PF20237"/>
    </source>
</evidence>
<dbReference type="Proteomes" id="UP000076837">
    <property type="component" value="Unassembled WGS sequence"/>
</dbReference>
<keyword evidence="2" id="KW-1133">Transmembrane helix</keyword>
<evidence type="ECO:0000313" key="4">
    <source>
        <dbReference type="EMBL" id="KZM21018.1"/>
    </source>
</evidence>
<keyword evidence="5" id="KW-1185">Reference proteome</keyword>
<accession>A0A163A6U9</accession>
<dbReference type="Pfam" id="PF20237">
    <property type="entry name" value="DUF6594"/>
    <property type="match status" value="1"/>
</dbReference>
<protein>
    <recommendedName>
        <fullName evidence="3">DUF6594 domain-containing protein</fullName>
    </recommendedName>
</protein>
<dbReference type="PANTHER" id="PTHR34502:SF3">
    <property type="entry name" value="DUF6594 DOMAIN-CONTAINING PROTEIN"/>
    <property type="match status" value="1"/>
</dbReference>
<feature type="transmembrane region" description="Helical" evidence="2">
    <location>
        <begin position="366"/>
        <end position="389"/>
    </location>
</feature>
<evidence type="ECO:0000313" key="5">
    <source>
        <dbReference type="Proteomes" id="UP000076837"/>
    </source>
</evidence>
<dbReference type="InterPro" id="IPR046529">
    <property type="entry name" value="DUF6594"/>
</dbReference>